<dbReference type="SMART" id="SM00530">
    <property type="entry name" value="HTH_XRE"/>
    <property type="match status" value="1"/>
</dbReference>
<dbReference type="Gene3D" id="1.10.260.40">
    <property type="entry name" value="lambda repressor-like DNA-binding domains"/>
    <property type="match status" value="1"/>
</dbReference>
<dbReference type="InterPro" id="IPR001387">
    <property type="entry name" value="Cro/C1-type_HTH"/>
</dbReference>
<evidence type="ECO:0000313" key="4">
    <source>
        <dbReference type="Proteomes" id="UP000261032"/>
    </source>
</evidence>
<reference evidence="3 4" key="1">
    <citation type="submission" date="2018-08" db="EMBL/GenBank/DDBJ databases">
        <title>A genome reference for cultivated species of the human gut microbiota.</title>
        <authorList>
            <person name="Zou Y."/>
            <person name="Xue W."/>
            <person name="Luo G."/>
        </authorList>
    </citation>
    <scope>NUCLEOTIDE SEQUENCE [LARGE SCALE GENOMIC DNA]</scope>
    <source>
        <strain evidence="3 4">OM06-4</strain>
    </source>
</reference>
<dbReference type="Pfam" id="PF01381">
    <property type="entry name" value="HTH_3"/>
    <property type="match status" value="1"/>
</dbReference>
<evidence type="ECO:0000259" key="2">
    <source>
        <dbReference type="PROSITE" id="PS50943"/>
    </source>
</evidence>
<dbReference type="InterPro" id="IPR010982">
    <property type="entry name" value="Lambda_DNA-bd_dom_sf"/>
</dbReference>
<name>A0A3E3ECA2_9FIRM</name>
<dbReference type="CDD" id="cd00093">
    <property type="entry name" value="HTH_XRE"/>
    <property type="match status" value="1"/>
</dbReference>
<dbReference type="Gene3D" id="1.25.40.10">
    <property type="entry name" value="Tetratricopeptide repeat domain"/>
    <property type="match status" value="1"/>
</dbReference>
<proteinExistence type="predicted"/>
<sequence length="344" mass="39917">MKINEIIKEKRLALGYTQEQLAKFLNLTTPAVNKWERGISYPDITILPALARILKTDLNTLLSFKDDLSDYEVVLFLNDLAAIKDFQQAYRIAIDKINEYPTCDNLIVNVAFVLEGLLSLNEMDEAIKYQQKIDSLLEQCLTSDNPMIKNQAQAVLINKYINQGKLEQAEKLINELPEQHLIDKKQKLVNLYIAQAKLEAAAKLQEEKLLVTVNEIPTMLLTLMEIAIKQERYDDAEIIADIYKEMHEVFGLWKYSSYTAHFQLCINRKKRLECLKILKEMFNAINKGWNINTSPLYRHITAKKIDQTFVQEMKNMLVTSIKSDPDCKFITDDLEMNKILEKYK</sequence>
<gene>
    <name evidence="3" type="ORF">DXB93_12790</name>
</gene>
<dbReference type="RefSeq" id="WP_117581919.1">
    <property type="nucleotide sequence ID" value="NZ_QUSL01000022.1"/>
</dbReference>
<protein>
    <submittedName>
        <fullName evidence="3">XRE family transcriptional regulator</fullName>
    </submittedName>
</protein>
<dbReference type="InterPro" id="IPR011990">
    <property type="entry name" value="TPR-like_helical_dom_sf"/>
</dbReference>
<dbReference type="Proteomes" id="UP000261032">
    <property type="component" value="Unassembled WGS sequence"/>
</dbReference>
<dbReference type="AlphaFoldDB" id="A0A3E3ECA2"/>
<dbReference type="GO" id="GO:0003677">
    <property type="term" value="F:DNA binding"/>
    <property type="evidence" value="ECO:0007669"/>
    <property type="project" value="UniProtKB-KW"/>
</dbReference>
<dbReference type="PROSITE" id="PS50943">
    <property type="entry name" value="HTH_CROC1"/>
    <property type="match status" value="1"/>
</dbReference>
<dbReference type="PANTHER" id="PTHR46558:SF11">
    <property type="entry name" value="HTH-TYPE TRANSCRIPTIONAL REGULATOR XRE"/>
    <property type="match status" value="1"/>
</dbReference>
<organism evidence="3 4">
    <name type="scientific">Thomasclavelia ramosa</name>
    <dbReference type="NCBI Taxonomy" id="1547"/>
    <lineage>
        <taxon>Bacteria</taxon>
        <taxon>Bacillati</taxon>
        <taxon>Bacillota</taxon>
        <taxon>Erysipelotrichia</taxon>
        <taxon>Erysipelotrichales</taxon>
        <taxon>Coprobacillaceae</taxon>
        <taxon>Thomasclavelia</taxon>
    </lineage>
</organism>
<dbReference type="EMBL" id="QUSL01000022">
    <property type="protein sequence ID" value="RGD83662.1"/>
    <property type="molecule type" value="Genomic_DNA"/>
</dbReference>
<accession>A0A3E3ECA2</accession>
<keyword evidence="1" id="KW-0238">DNA-binding</keyword>
<comment type="caution">
    <text evidence="3">The sequence shown here is derived from an EMBL/GenBank/DDBJ whole genome shotgun (WGS) entry which is preliminary data.</text>
</comment>
<dbReference type="SUPFAM" id="SSF47413">
    <property type="entry name" value="lambda repressor-like DNA-binding domains"/>
    <property type="match status" value="1"/>
</dbReference>
<evidence type="ECO:0000256" key="1">
    <source>
        <dbReference type="ARBA" id="ARBA00023125"/>
    </source>
</evidence>
<feature type="domain" description="HTH cro/C1-type" evidence="2">
    <location>
        <begin position="7"/>
        <end position="61"/>
    </location>
</feature>
<dbReference type="PANTHER" id="PTHR46558">
    <property type="entry name" value="TRACRIPTIONAL REGULATORY PROTEIN-RELATED-RELATED"/>
    <property type="match status" value="1"/>
</dbReference>
<evidence type="ECO:0000313" key="3">
    <source>
        <dbReference type="EMBL" id="RGD83662.1"/>
    </source>
</evidence>